<dbReference type="SUPFAM" id="SSF54695">
    <property type="entry name" value="POZ domain"/>
    <property type="match status" value="1"/>
</dbReference>
<feature type="domain" description="BTB" evidence="2">
    <location>
        <begin position="96"/>
        <end position="147"/>
    </location>
</feature>
<dbReference type="Pfam" id="PF00651">
    <property type="entry name" value="BTB"/>
    <property type="match status" value="1"/>
</dbReference>
<dbReference type="Gene3D" id="3.30.710.10">
    <property type="entry name" value="Potassium Channel Kv1.1, Chain A"/>
    <property type="match status" value="1"/>
</dbReference>
<organism evidence="3 4">
    <name type="scientific">Pristionchus entomophagus</name>
    <dbReference type="NCBI Taxonomy" id="358040"/>
    <lineage>
        <taxon>Eukaryota</taxon>
        <taxon>Metazoa</taxon>
        <taxon>Ecdysozoa</taxon>
        <taxon>Nematoda</taxon>
        <taxon>Chromadorea</taxon>
        <taxon>Rhabditida</taxon>
        <taxon>Rhabditina</taxon>
        <taxon>Diplogasteromorpha</taxon>
        <taxon>Diplogasteroidea</taxon>
        <taxon>Neodiplogasteridae</taxon>
        <taxon>Pristionchus</taxon>
    </lineage>
</organism>
<proteinExistence type="predicted"/>
<comment type="caution">
    <text evidence="3">The sequence shown here is derived from an EMBL/GenBank/DDBJ whole genome shotgun (WGS) entry which is preliminary data.</text>
</comment>
<feature type="chain" id="PRO_5043786628" description="BTB domain-containing protein" evidence="1">
    <location>
        <begin position="21"/>
        <end position="350"/>
    </location>
</feature>
<reference evidence="3" key="1">
    <citation type="submission" date="2023-10" db="EMBL/GenBank/DDBJ databases">
        <title>Genome assembly of Pristionchus species.</title>
        <authorList>
            <person name="Yoshida K."/>
            <person name="Sommer R.J."/>
        </authorList>
    </citation>
    <scope>NUCLEOTIDE SEQUENCE</scope>
    <source>
        <strain evidence="3">RS0144</strain>
    </source>
</reference>
<keyword evidence="1" id="KW-0732">Signal</keyword>
<accession>A0AAV5SGZ2</accession>
<dbReference type="InterPro" id="IPR011333">
    <property type="entry name" value="SKP1/BTB/POZ_sf"/>
</dbReference>
<keyword evidence="4" id="KW-1185">Reference proteome</keyword>
<evidence type="ECO:0000313" key="3">
    <source>
        <dbReference type="EMBL" id="GMS80669.1"/>
    </source>
</evidence>
<dbReference type="AlphaFoldDB" id="A0AAV5SGZ2"/>
<evidence type="ECO:0000313" key="4">
    <source>
        <dbReference type="Proteomes" id="UP001432027"/>
    </source>
</evidence>
<sequence length="350" mass="39009">LSFLLSSFLSFCSLESGCHSRLLSSMPSPYDVYIKSAKPLETQPEEEGGARPCTLRLGQNLIATHRELIESLPVLSELAAQQDSIDTVSLSSLLKHQPCLTPDGIKLLLDFVYGKEAYVKPKMVADILAAANSLRVDDLISQIENELMRLVGYDDSILFSLEHAILNMDEESSARYHIIQAAVTRLDKISTHSNFGKILWPTFEMLMKYATIDSSSSVFMNAFISWVNVNRHDQTRACSLLFSSKFHELTVVEKEEFAQRSASLYLHGVSSAMSKLTGSAPFTEKRVLTHRWSTCSDLSISSSVDVVAIHEEPFTNTNITVDCSQLSEYGQIYSDIEDSIVDSLLEEEES</sequence>
<feature type="signal peptide" evidence="1">
    <location>
        <begin position="1"/>
        <end position="20"/>
    </location>
</feature>
<evidence type="ECO:0000259" key="2">
    <source>
        <dbReference type="Pfam" id="PF00651"/>
    </source>
</evidence>
<feature type="non-terminal residue" evidence="3">
    <location>
        <position position="350"/>
    </location>
</feature>
<dbReference type="Proteomes" id="UP001432027">
    <property type="component" value="Unassembled WGS sequence"/>
</dbReference>
<evidence type="ECO:0000256" key="1">
    <source>
        <dbReference type="SAM" id="SignalP"/>
    </source>
</evidence>
<gene>
    <name evidence="3" type="ORF">PENTCL1PPCAC_2844</name>
</gene>
<dbReference type="InterPro" id="IPR000210">
    <property type="entry name" value="BTB/POZ_dom"/>
</dbReference>
<feature type="non-terminal residue" evidence="3">
    <location>
        <position position="1"/>
    </location>
</feature>
<dbReference type="EMBL" id="BTSX01000001">
    <property type="protein sequence ID" value="GMS80669.1"/>
    <property type="molecule type" value="Genomic_DNA"/>
</dbReference>
<protein>
    <recommendedName>
        <fullName evidence="2">BTB domain-containing protein</fullName>
    </recommendedName>
</protein>
<name>A0AAV5SGZ2_9BILA</name>